<dbReference type="EMBL" id="OMOF01000093">
    <property type="protein sequence ID" value="SPF37494.1"/>
    <property type="molecule type" value="Genomic_DNA"/>
</dbReference>
<name>A0A2U3KCU2_9FIRM</name>
<accession>A0A2U3KCU2</accession>
<protein>
    <submittedName>
        <fullName evidence="1">Uncharacterized protein</fullName>
    </submittedName>
</protein>
<evidence type="ECO:0000313" key="1">
    <source>
        <dbReference type="EMBL" id="SPF37494.1"/>
    </source>
</evidence>
<organism evidence="1 2">
    <name type="scientific">Candidatus Desulfosporosinus infrequens</name>
    <dbReference type="NCBI Taxonomy" id="2043169"/>
    <lineage>
        <taxon>Bacteria</taxon>
        <taxon>Bacillati</taxon>
        <taxon>Bacillota</taxon>
        <taxon>Clostridia</taxon>
        <taxon>Eubacteriales</taxon>
        <taxon>Desulfitobacteriaceae</taxon>
        <taxon>Desulfosporosinus</taxon>
    </lineage>
</organism>
<dbReference type="Proteomes" id="UP000238916">
    <property type="component" value="Unassembled WGS sequence"/>
</dbReference>
<gene>
    <name evidence="1" type="ORF">SBF1_1820003</name>
</gene>
<reference evidence="2" key="1">
    <citation type="submission" date="2018-02" db="EMBL/GenBank/DDBJ databases">
        <authorList>
            <person name="Hausmann B."/>
        </authorList>
    </citation>
    <scope>NUCLEOTIDE SEQUENCE [LARGE SCALE GENOMIC DNA]</scope>
    <source>
        <strain evidence="2">Peat soil MAG SbF1</strain>
    </source>
</reference>
<dbReference type="AlphaFoldDB" id="A0A2U3KCU2"/>
<sequence>MEKIENEFRSYKRNKKKFSLIMADIDFFNKQTMRFIKGKFEEETVLF</sequence>
<proteinExistence type="predicted"/>
<evidence type="ECO:0000313" key="2">
    <source>
        <dbReference type="Proteomes" id="UP000238916"/>
    </source>
</evidence>